<dbReference type="SUPFAM" id="SSF52540">
    <property type="entry name" value="P-loop containing nucleoside triphosphate hydrolases"/>
    <property type="match status" value="1"/>
</dbReference>
<dbReference type="Gene3D" id="3.40.50.10140">
    <property type="entry name" value="Toll/interleukin-1 receptor homology (TIR) domain"/>
    <property type="match status" value="1"/>
</dbReference>
<sequence>MGNFGLVVIDDFHVLQDRVRAEIADLLKILADTEDLSSKLVVIGINRAGERLVEHAPDVVNRLDVMKFDAEPSSKIAEMISLGERHLNISIKARENIIEAVHGSFYLAQLLCHEICSDANIFAAQRKHVELTAPYARVKRLVLERHQTRFERVLTRFARGNKFRPSGRAPYMYILRWFQQQATWAISLPEAMTLDPVARASVSVVLKNGYLAKLVSDEEIADIFHLDPVTNVLSIEDPQLAFYLRNLDLPAWGRKIGFRKINFTTTYDVALSFAGEDRRFAEALKEQLEELGVVVFYDLNEQARILGEDLEKFFGPIYEAEADYVVVILGPTYGQKRWTRFESDIFEKRFDMGHVIPVWSKAVPETVWDKSRTRGGCVFDPAQDIEKQAISIAEEISRKVSGDGWSS</sequence>
<dbReference type="SUPFAM" id="SSF52200">
    <property type="entry name" value="Toll/Interleukin receptor TIR domain"/>
    <property type="match status" value="1"/>
</dbReference>
<evidence type="ECO:0000313" key="2">
    <source>
        <dbReference type="EMBL" id="PZG20930.1"/>
    </source>
</evidence>
<dbReference type="InterPro" id="IPR000157">
    <property type="entry name" value="TIR_dom"/>
</dbReference>
<dbReference type="GO" id="GO:0007165">
    <property type="term" value="P:signal transduction"/>
    <property type="evidence" value="ECO:0007669"/>
    <property type="project" value="InterPro"/>
</dbReference>
<feature type="domain" description="TIR" evidence="1">
    <location>
        <begin position="269"/>
        <end position="361"/>
    </location>
</feature>
<dbReference type="InterPro" id="IPR035897">
    <property type="entry name" value="Toll_tir_struct_dom_sf"/>
</dbReference>
<evidence type="ECO:0000313" key="3">
    <source>
        <dbReference type="Proteomes" id="UP000249304"/>
    </source>
</evidence>
<comment type="caution">
    <text evidence="2">The sequence shown here is derived from an EMBL/GenBank/DDBJ whole genome shotgun (WGS) entry which is preliminary data.</text>
</comment>
<accession>A0A2W2F5L6</accession>
<name>A0A2W2F5L6_9ACTN</name>
<evidence type="ECO:0000259" key="1">
    <source>
        <dbReference type="Pfam" id="PF13676"/>
    </source>
</evidence>
<dbReference type="EMBL" id="POUD01000021">
    <property type="protein sequence ID" value="PZG20930.1"/>
    <property type="molecule type" value="Genomic_DNA"/>
</dbReference>
<keyword evidence="3" id="KW-1185">Reference proteome</keyword>
<dbReference type="AlphaFoldDB" id="A0A2W2F5L6"/>
<gene>
    <name evidence="2" type="ORF">C1J01_07990</name>
</gene>
<proteinExistence type="predicted"/>
<dbReference type="Proteomes" id="UP000249304">
    <property type="component" value="Unassembled WGS sequence"/>
</dbReference>
<reference evidence="2 3" key="1">
    <citation type="submission" date="2018-01" db="EMBL/GenBank/DDBJ databases">
        <title>Draft genome sequence of Nonomuraea sp. KC333.</title>
        <authorList>
            <person name="Sahin N."/>
            <person name="Saygin H."/>
            <person name="Ay H."/>
        </authorList>
    </citation>
    <scope>NUCLEOTIDE SEQUENCE [LARGE SCALE GENOMIC DNA]</scope>
    <source>
        <strain evidence="2 3">KC333</strain>
    </source>
</reference>
<dbReference type="Pfam" id="PF13676">
    <property type="entry name" value="TIR_2"/>
    <property type="match status" value="1"/>
</dbReference>
<dbReference type="InterPro" id="IPR027417">
    <property type="entry name" value="P-loop_NTPase"/>
</dbReference>
<protein>
    <submittedName>
        <fullName evidence="2">ATPase</fullName>
    </submittedName>
</protein>
<organism evidence="2 3">
    <name type="scientific">Nonomuraea aridisoli</name>
    <dbReference type="NCBI Taxonomy" id="2070368"/>
    <lineage>
        <taxon>Bacteria</taxon>
        <taxon>Bacillati</taxon>
        <taxon>Actinomycetota</taxon>
        <taxon>Actinomycetes</taxon>
        <taxon>Streptosporangiales</taxon>
        <taxon>Streptosporangiaceae</taxon>
        <taxon>Nonomuraea</taxon>
    </lineage>
</organism>